<dbReference type="PANTHER" id="PTHR43479:SF11">
    <property type="entry name" value="ACREF_ENVCD OPERON REPRESSOR-RELATED"/>
    <property type="match status" value="1"/>
</dbReference>
<dbReference type="GO" id="GO:0003677">
    <property type="term" value="F:DNA binding"/>
    <property type="evidence" value="ECO:0007669"/>
    <property type="project" value="UniProtKB-UniRule"/>
</dbReference>
<dbReference type="STRING" id="160454.RV10_GL002474"/>
<comment type="caution">
    <text evidence="4">The sequence shown here is derived from an EMBL/GenBank/DDBJ whole genome shotgun (WGS) entry which is preliminary data.</text>
</comment>
<organism evidence="4 5">
    <name type="scientific">Enterococcus pallens ATCC BAA-351</name>
    <dbReference type="NCBI Taxonomy" id="1158607"/>
    <lineage>
        <taxon>Bacteria</taxon>
        <taxon>Bacillati</taxon>
        <taxon>Bacillota</taxon>
        <taxon>Bacilli</taxon>
        <taxon>Lactobacillales</taxon>
        <taxon>Enterococcaceae</taxon>
        <taxon>Enterococcus</taxon>
    </lineage>
</organism>
<dbReference type="PRINTS" id="PR00455">
    <property type="entry name" value="HTHTETR"/>
</dbReference>
<dbReference type="PATRIC" id="fig|1158607.3.peg.3375"/>
<dbReference type="eggNOG" id="COG1309">
    <property type="taxonomic scope" value="Bacteria"/>
</dbReference>
<keyword evidence="1 2" id="KW-0238">DNA-binding</keyword>
<dbReference type="AlphaFoldDB" id="R2Q2P7"/>
<gene>
    <name evidence="4" type="ORF">UAU_03386</name>
</gene>
<evidence type="ECO:0000256" key="1">
    <source>
        <dbReference type="ARBA" id="ARBA00023125"/>
    </source>
</evidence>
<dbReference type="Pfam" id="PF00440">
    <property type="entry name" value="TetR_N"/>
    <property type="match status" value="1"/>
</dbReference>
<evidence type="ECO:0000313" key="5">
    <source>
        <dbReference type="Proteomes" id="UP000013782"/>
    </source>
</evidence>
<accession>R2Q2P7</accession>
<dbReference type="PANTHER" id="PTHR43479">
    <property type="entry name" value="ACREF/ENVCD OPERON REPRESSOR-RELATED"/>
    <property type="match status" value="1"/>
</dbReference>
<dbReference type="InterPro" id="IPR001647">
    <property type="entry name" value="HTH_TetR"/>
</dbReference>
<dbReference type="InterPro" id="IPR009057">
    <property type="entry name" value="Homeodomain-like_sf"/>
</dbReference>
<feature type="DNA-binding region" description="H-T-H motif" evidence="2">
    <location>
        <begin position="34"/>
        <end position="53"/>
    </location>
</feature>
<evidence type="ECO:0000259" key="3">
    <source>
        <dbReference type="PROSITE" id="PS50977"/>
    </source>
</evidence>
<dbReference type="Proteomes" id="UP000013782">
    <property type="component" value="Unassembled WGS sequence"/>
</dbReference>
<evidence type="ECO:0000256" key="2">
    <source>
        <dbReference type="PROSITE-ProRule" id="PRU00335"/>
    </source>
</evidence>
<feature type="domain" description="HTH tetR-type" evidence="3">
    <location>
        <begin position="11"/>
        <end position="71"/>
    </location>
</feature>
<dbReference type="Gene3D" id="1.10.357.10">
    <property type="entry name" value="Tetracycline Repressor, domain 2"/>
    <property type="match status" value="1"/>
</dbReference>
<dbReference type="OrthoDB" id="9812484at2"/>
<dbReference type="EMBL" id="AJAQ01000035">
    <property type="protein sequence ID" value="EOH90847.1"/>
    <property type="molecule type" value="Genomic_DNA"/>
</dbReference>
<evidence type="ECO:0000313" key="4">
    <source>
        <dbReference type="EMBL" id="EOH90847.1"/>
    </source>
</evidence>
<dbReference type="SUPFAM" id="SSF46689">
    <property type="entry name" value="Homeodomain-like"/>
    <property type="match status" value="1"/>
</dbReference>
<name>R2Q2P7_9ENTE</name>
<reference evidence="4 5" key="1">
    <citation type="submission" date="2013-02" db="EMBL/GenBank/DDBJ databases">
        <title>The Genome Sequence of Enterococcus pallens BAA-351.</title>
        <authorList>
            <consortium name="The Broad Institute Genome Sequencing Platform"/>
            <consortium name="The Broad Institute Genome Sequencing Center for Infectious Disease"/>
            <person name="Earl A.M."/>
            <person name="Gilmore M.S."/>
            <person name="Lebreton F."/>
            <person name="Walker B."/>
            <person name="Young S.K."/>
            <person name="Zeng Q."/>
            <person name="Gargeya S."/>
            <person name="Fitzgerald M."/>
            <person name="Haas B."/>
            <person name="Abouelleil A."/>
            <person name="Alvarado L."/>
            <person name="Arachchi H.M."/>
            <person name="Berlin A.M."/>
            <person name="Chapman S.B."/>
            <person name="Dewar J."/>
            <person name="Goldberg J."/>
            <person name="Griggs A."/>
            <person name="Gujja S."/>
            <person name="Hansen M."/>
            <person name="Howarth C."/>
            <person name="Imamovic A."/>
            <person name="Larimer J."/>
            <person name="McCowan C."/>
            <person name="Murphy C."/>
            <person name="Neiman D."/>
            <person name="Pearson M."/>
            <person name="Priest M."/>
            <person name="Roberts A."/>
            <person name="Saif S."/>
            <person name="Shea T."/>
            <person name="Sisk P."/>
            <person name="Sykes S."/>
            <person name="Wortman J."/>
            <person name="Nusbaum C."/>
            <person name="Birren B."/>
        </authorList>
    </citation>
    <scope>NUCLEOTIDE SEQUENCE [LARGE SCALE GENOMIC DNA]</scope>
    <source>
        <strain evidence="4 5">ATCC BAA-351</strain>
    </source>
</reference>
<dbReference type="HOGENOM" id="CLU_069356_45_2_9"/>
<proteinExistence type="predicted"/>
<dbReference type="Pfam" id="PF17924">
    <property type="entry name" value="TetR_C_19"/>
    <property type="match status" value="1"/>
</dbReference>
<protein>
    <recommendedName>
        <fullName evidence="3">HTH tetR-type domain-containing protein</fullName>
    </recommendedName>
</protein>
<sequence length="222" mass="26331">MPKETFYHLSEKKKQRIMDAAKKEFSRVPLAEASIAQIIKDAGIPRGSFYQYFEDKEDLYFYYFQSMRRNFQQELNLAIEQAEGRLFEGFELYFSKMVKEVLQGTNAAFYKNMFMSMDYRSFHKVAPHFGKRPHASCPPDQQHKKDLQEFYDRVDLSLLKVSNQEELKLLVKMLMHMVFSTIAEGYRQMKENDDHSIDEVMNEFTLKLNWLKNGATKKPVNE</sequence>
<dbReference type="PROSITE" id="PS50977">
    <property type="entry name" value="HTH_TETR_2"/>
    <property type="match status" value="1"/>
</dbReference>
<keyword evidence="5" id="KW-1185">Reference proteome</keyword>
<dbReference type="RefSeq" id="WP_010758363.1">
    <property type="nucleotide sequence ID" value="NZ_ASWD01000004.1"/>
</dbReference>
<dbReference type="InterPro" id="IPR050624">
    <property type="entry name" value="HTH-type_Tx_Regulator"/>
</dbReference>